<evidence type="ECO:0000313" key="3">
    <source>
        <dbReference type="EMBL" id="KAI1703376.1"/>
    </source>
</evidence>
<evidence type="ECO:0000313" key="4">
    <source>
        <dbReference type="Proteomes" id="UP001201812"/>
    </source>
</evidence>
<comment type="caution">
    <text evidence="3">The sequence shown here is derived from an EMBL/GenBank/DDBJ whole genome shotgun (WGS) entry which is preliminary data.</text>
</comment>
<dbReference type="InterPro" id="IPR036186">
    <property type="entry name" value="Serpin_sf"/>
</dbReference>
<dbReference type="AlphaFoldDB" id="A0AAD4MTN1"/>
<comment type="similarity">
    <text evidence="1">Belongs to the serpin family.</text>
</comment>
<dbReference type="PANTHER" id="PTHR11461:SF211">
    <property type="entry name" value="GH10112P-RELATED"/>
    <property type="match status" value="1"/>
</dbReference>
<protein>
    <submittedName>
        <fullName evidence="3">Serpin (Serine protease inhibitor) domain-containing protein</fullName>
    </submittedName>
</protein>
<dbReference type="GO" id="GO:0004867">
    <property type="term" value="F:serine-type endopeptidase inhibitor activity"/>
    <property type="evidence" value="ECO:0007669"/>
    <property type="project" value="UniProtKB-KW"/>
</dbReference>
<dbReference type="Proteomes" id="UP001201812">
    <property type="component" value="Unassembled WGS sequence"/>
</dbReference>
<keyword evidence="3" id="KW-0646">Protease inhibitor</keyword>
<accession>A0AAD4MTN1</accession>
<reference evidence="3" key="1">
    <citation type="submission" date="2022-01" db="EMBL/GenBank/DDBJ databases">
        <title>Genome Sequence Resource for Two Populations of Ditylenchus destructor, the Migratory Endoparasitic Phytonematode.</title>
        <authorList>
            <person name="Zhang H."/>
            <person name="Lin R."/>
            <person name="Xie B."/>
        </authorList>
    </citation>
    <scope>NUCLEOTIDE SEQUENCE</scope>
    <source>
        <strain evidence="3">BazhouSP</strain>
    </source>
</reference>
<dbReference type="PANTHER" id="PTHR11461">
    <property type="entry name" value="SERINE PROTEASE INHIBITOR, SERPIN"/>
    <property type="match status" value="1"/>
</dbReference>
<gene>
    <name evidence="3" type="ORF">DdX_14914</name>
</gene>
<evidence type="ECO:0000259" key="2">
    <source>
        <dbReference type="Pfam" id="PF00079"/>
    </source>
</evidence>
<keyword evidence="3" id="KW-0722">Serine protease inhibitor</keyword>
<dbReference type="InterPro" id="IPR000215">
    <property type="entry name" value="Serpin_fam"/>
</dbReference>
<keyword evidence="4" id="KW-1185">Reference proteome</keyword>
<dbReference type="SUPFAM" id="SSF56574">
    <property type="entry name" value="Serpins"/>
    <property type="match status" value="2"/>
</dbReference>
<organism evidence="3 4">
    <name type="scientific">Ditylenchus destructor</name>
    <dbReference type="NCBI Taxonomy" id="166010"/>
    <lineage>
        <taxon>Eukaryota</taxon>
        <taxon>Metazoa</taxon>
        <taxon>Ecdysozoa</taxon>
        <taxon>Nematoda</taxon>
        <taxon>Chromadorea</taxon>
        <taxon>Rhabditida</taxon>
        <taxon>Tylenchina</taxon>
        <taxon>Tylenchomorpha</taxon>
        <taxon>Sphaerularioidea</taxon>
        <taxon>Anguinidae</taxon>
        <taxon>Anguininae</taxon>
        <taxon>Ditylenchus</taxon>
    </lineage>
</organism>
<evidence type="ECO:0000256" key="1">
    <source>
        <dbReference type="ARBA" id="ARBA00009500"/>
    </source>
</evidence>
<dbReference type="PROSITE" id="PS00284">
    <property type="entry name" value="SERPIN"/>
    <property type="match status" value="1"/>
</dbReference>
<dbReference type="Gene3D" id="3.30.497.10">
    <property type="entry name" value="Antithrombin, subunit I, domain 2"/>
    <property type="match status" value="1"/>
</dbReference>
<dbReference type="Pfam" id="PF00079">
    <property type="entry name" value="Serpin"/>
    <property type="match status" value="1"/>
</dbReference>
<dbReference type="InterPro" id="IPR042178">
    <property type="entry name" value="Serpin_sf_1"/>
</dbReference>
<dbReference type="EMBL" id="JAKKPZ010000083">
    <property type="protein sequence ID" value="KAI1703376.1"/>
    <property type="molecule type" value="Genomic_DNA"/>
</dbReference>
<name>A0AAD4MTN1_9BILA</name>
<dbReference type="InterPro" id="IPR023796">
    <property type="entry name" value="Serpin_dom"/>
</dbReference>
<sequence>MGPHWKAQSDHCAPYKGHGRFRMRTASKKSGHSNNWQSLSLNAHLNTRPVNNGNTGARQCSRVALVILYMYQMTLIGTTRRWLRRILNHFASRTLKNRAMIEANNDFAAKLMREFLGTESLCISPISISFVLAMSLAGAMGETEAEILKLLGKGCSLDEIEAFFAEIKALFQQLSELEILHDANRIYYDLSLEILGTYKEKVKRLYGEDAFDLLDFKDSDATAKLSGIGCGPSIPQKVIKKKFHANRPFLYAIVSRKQHVLFIGTVTDVEEKNESEFKKKKT</sequence>
<proteinExistence type="inferred from homology"/>
<dbReference type="GO" id="GO:0005615">
    <property type="term" value="C:extracellular space"/>
    <property type="evidence" value="ECO:0007669"/>
    <property type="project" value="InterPro"/>
</dbReference>
<feature type="domain" description="Serpin" evidence="2">
    <location>
        <begin position="102"/>
        <end position="223"/>
    </location>
</feature>
<dbReference type="InterPro" id="IPR023795">
    <property type="entry name" value="Serpin_CS"/>
</dbReference>